<evidence type="ECO:0000259" key="2">
    <source>
        <dbReference type="PROSITE" id="PS51819"/>
    </source>
</evidence>
<dbReference type="InterPro" id="IPR018146">
    <property type="entry name" value="Glyoxalase_1_CS"/>
</dbReference>
<feature type="domain" description="VOC" evidence="2">
    <location>
        <begin position="6"/>
        <end position="48"/>
    </location>
</feature>
<dbReference type="PROSITE" id="PS00934">
    <property type="entry name" value="GLYOXALASE_I_1"/>
    <property type="match status" value="1"/>
</dbReference>
<dbReference type="Pfam" id="PF00903">
    <property type="entry name" value="Glyoxalase"/>
    <property type="match status" value="1"/>
</dbReference>
<evidence type="ECO:0000313" key="3">
    <source>
        <dbReference type="EMBL" id="MDV6286574.1"/>
    </source>
</evidence>
<dbReference type="InterPro" id="IPR037523">
    <property type="entry name" value="VOC_core"/>
</dbReference>
<evidence type="ECO:0000313" key="4">
    <source>
        <dbReference type="Proteomes" id="UP001185737"/>
    </source>
</evidence>
<reference evidence="3 4" key="1">
    <citation type="submission" date="2023-10" db="EMBL/GenBank/DDBJ databases">
        <title>Development of a sustainable strategy for remediation of hydrocarbon-contaminated territories based on the waste exchange concept.</title>
        <authorList>
            <person name="Krivoruchko A."/>
        </authorList>
    </citation>
    <scope>NUCLEOTIDE SEQUENCE [LARGE SCALE GENOMIC DNA]</scope>
    <source>
        <strain evidence="3 4">IEGM 60</strain>
    </source>
</reference>
<dbReference type="Gene3D" id="3.10.180.10">
    <property type="entry name" value="2,3-Dihydroxybiphenyl 1,2-Dioxygenase, domain 1"/>
    <property type="match status" value="1"/>
</dbReference>
<keyword evidence="4" id="KW-1185">Reference proteome</keyword>
<keyword evidence="1" id="KW-0479">Metal-binding</keyword>
<dbReference type="InterPro" id="IPR029068">
    <property type="entry name" value="Glyas_Bleomycin-R_OHBP_Dase"/>
</dbReference>
<dbReference type="EMBL" id="JAWLKA010000041">
    <property type="protein sequence ID" value="MDV6286574.1"/>
    <property type="molecule type" value="Genomic_DNA"/>
</dbReference>
<dbReference type="InterPro" id="IPR004360">
    <property type="entry name" value="Glyas_Fos-R_dOase_dom"/>
</dbReference>
<proteinExistence type="predicted"/>
<dbReference type="Proteomes" id="UP001185737">
    <property type="component" value="Unassembled WGS sequence"/>
</dbReference>
<gene>
    <name evidence="3" type="ORF">R3Q59_39525</name>
</gene>
<protein>
    <submittedName>
        <fullName evidence="3">VOC family protein</fullName>
    </submittedName>
</protein>
<name>A0ABU4CSQ0_RHOJO</name>
<comment type="caution">
    <text evidence="3">The sequence shown here is derived from an EMBL/GenBank/DDBJ whole genome shotgun (WGS) entry which is preliminary data.</text>
</comment>
<sequence>MANATSIFHTGLTVSDLDAAIRFYVEGLGFVLRHRQTQDNEYTCALVG</sequence>
<dbReference type="PROSITE" id="PS51819">
    <property type="entry name" value="VOC"/>
    <property type="match status" value="1"/>
</dbReference>
<organism evidence="3 4">
    <name type="scientific">Rhodococcus jostii</name>
    <dbReference type="NCBI Taxonomy" id="132919"/>
    <lineage>
        <taxon>Bacteria</taxon>
        <taxon>Bacillati</taxon>
        <taxon>Actinomycetota</taxon>
        <taxon>Actinomycetes</taxon>
        <taxon>Mycobacteriales</taxon>
        <taxon>Nocardiaceae</taxon>
        <taxon>Rhodococcus</taxon>
    </lineage>
</organism>
<accession>A0ABU4CSQ0</accession>
<evidence type="ECO:0000256" key="1">
    <source>
        <dbReference type="ARBA" id="ARBA00022723"/>
    </source>
</evidence>
<dbReference type="SUPFAM" id="SSF54593">
    <property type="entry name" value="Glyoxalase/Bleomycin resistance protein/Dihydroxybiphenyl dioxygenase"/>
    <property type="match status" value="1"/>
</dbReference>